<evidence type="ECO:0000256" key="3">
    <source>
        <dbReference type="ARBA" id="ARBA00023315"/>
    </source>
</evidence>
<dbReference type="PANTHER" id="PTHR10545">
    <property type="entry name" value="DIAMINE N-ACETYLTRANSFERASE"/>
    <property type="match status" value="1"/>
</dbReference>
<proteinExistence type="inferred from homology"/>
<dbReference type="InterPro" id="IPR051016">
    <property type="entry name" value="Diverse_Substrate_AcTransf"/>
</dbReference>
<dbReference type="CDD" id="cd04301">
    <property type="entry name" value="NAT_SF"/>
    <property type="match status" value="1"/>
</dbReference>
<dbReference type="PANTHER" id="PTHR10545:SF29">
    <property type="entry name" value="GH14572P-RELATED"/>
    <property type="match status" value="1"/>
</dbReference>
<dbReference type="InterPro" id="IPR000182">
    <property type="entry name" value="GNAT_dom"/>
</dbReference>
<accession>A0A2U2BLS5</accession>
<dbReference type="GO" id="GO:0008080">
    <property type="term" value="F:N-acetyltransferase activity"/>
    <property type="evidence" value="ECO:0007669"/>
    <property type="project" value="UniProtKB-ARBA"/>
</dbReference>
<dbReference type="RefSeq" id="WP_081045441.1">
    <property type="nucleotide sequence ID" value="NZ_CP013119.1"/>
</dbReference>
<name>A0A2U2BLS5_ALCFA</name>
<dbReference type="STRING" id="511.UZ73_08660"/>
<evidence type="ECO:0000313" key="6">
    <source>
        <dbReference type="Proteomes" id="UP000245216"/>
    </source>
</evidence>
<dbReference type="Pfam" id="PF00583">
    <property type="entry name" value="Acetyltransf_1"/>
    <property type="match status" value="1"/>
</dbReference>
<dbReference type="EMBL" id="QEXO01000002">
    <property type="protein sequence ID" value="PWE14975.1"/>
    <property type="molecule type" value="Genomic_DNA"/>
</dbReference>
<sequence>MSEFIKGYVLRPATPADIPAVLGLMRDMAAFEKLEHIFKASAESLRNSFFSDEPSAYCLVITPEDQPDAPISYIMWFYNYSSFLDRRGIYLEDLYIDPAHRKHGLGAAVLRHLAQMAVAQGCGRLEWVVLDWNQNAIDFYKHQGAQVLEDWRVVRVTGDALANLAQGTPSPAEI</sequence>
<dbReference type="GeneID" id="29368408"/>
<keyword evidence="3" id="KW-0012">Acyltransferase</keyword>
<protein>
    <submittedName>
        <fullName evidence="5">N-acetyltransferase</fullName>
    </submittedName>
</protein>
<gene>
    <name evidence="5" type="ORF">DF183_09865</name>
</gene>
<dbReference type="Proteomes" id="UP000245216">
    <property type="component" value="Unassembled WGS sequence"/>
</dbReference>
<feature type="domain" description="N-acetyltransferase" evidence="4">
    <location>
        <begin position="8"/>
        <end position="159"/>
    </location>
</feature>
<comment type="caution">
    <text evidence="5">The sequence shown here is derived from an EMBL/GenBank/DDBJ whole genome shotgun (WGS) entry which is preliminary data.</text>
</comment>
<evidence type="ECO:0000256" key="2">
    <source>
        <dbReference type="ARBA" id="ARBA00022679"/>
    </source>
</evidence>
<keyword evidence="2 5" id="KW-0808">Transferase</keyword>
<dbReference type="AlphaFoldDB" id="A0A2U2BLS5"/>
<organism evidence="5 6">
    <name type="scientific">Alcaligenes faecalis</name>
    <dbReference type="NCBI Taxonomy" id="511"/>
    <lineage>
        <taxon>Bacteria</taxon>
        <taxon>Pseudomonadati</taxon>
        <taxon>Pseudomonadota</taxon>
        <taxon>Betaproteobacteria</taxon>
        <taxon>Burkholderiales</taxon>
        <taxon>Alcaligenaceae</taxon>
        <taxon>Alcaligenes</taxon>
    </lineage>
</organism>
<reference evidence="5 6" key="2">
    <citation type="submission" date="2018-05" db="EMBL/GenBank/DDBJ databases">
        <authorList>
            <person name="Lanie J.A."/>
            <person name="Ng W.-L."/>
            <person name="Kazmierczak K.M."/>
            <person name="Andrzejewski T.M."/>
            <person name="Davidsen T.M."/>
            <person name="Wayne K.J."/>
            <person name="Tettelin H."/>
            <person name="Glass J.I."/>
            <person name="Rusch D."/>
            <person name="Podicherti R."/>
            <person name="Tsui H.-C.T."/>
            <person name="Winkler M.E."/>
        </authorList>
    </citation>
    <scope>NUCLEOTIDE SEQUENCE [LARGE SCALE GENOMIC DNA]</scope>
    <source>
        <strain evidence="5 6">YBY</strain>
    </source>
</reference>
<evidence type="ECO:0000259" key="4">
    <source>
        <dbReference type="PROSITE" id="PS51186"/>
    </source>
</evidence>
<reference evidence="5 6" key="1">
    <citation type="submission" date="2018-05" db="EMBL/GenBank/DDBJ databases">
        <title>Genome Sequence of an Efficient Indole-Degrading Bacterium, Alcaligenes sp.YBY.</title>
        <authorList>
            <person name="Yang B."/>
        </authorList>
    </citation>
    <scope>NUCLEOTIDE SEQUENCE [LARGE SCALE GENOMIC DNA]</scope>
    <source>
        <strain evidence="5 6">YBY</strain>
    </source>
</reference>
<comment type="similarity">
    <text evidence="1">Belongs to the acetyltransferase family.</text>
</comment>
<evidence type="ECO:0000313" key="5">
    <source>
        <dbReference type="EMBL" id="PWE14975.1"/>
    </source>
</evidence>
<dbReference type="PROSITE" id="PS51186">
    <property type="entry name" value="GNAT"/>
    <property type="match status" value="1"/>
</dbReference>
<dbReference type="Gene3D" id="3.40.630.30">
    <property type="match status" value="1"/>
</dbReference>
<dbReference type="InterPro" id="IPR016181">
    <property type="entry name" value="Acyl_CoA_acyltransferase"/>
</dbReference>
<dbReference type="SUPFAM" id="SSF55729">
    <property type="entry name" value="Acyl-CoA N-acyltransferases (Nat)"/>
    <property type="match status" value="1"/>
</dbReference>
<dbReference type="FunFam" id="3.40.630.30:FF:000064">
    <property type="entry name" value="GNAT family acetyltransferase"/>
    <property type="match status" value="1"/>
</dbReference>
<evidence type="ECO:0000256" key="1">
    <source>
        <dbReference type="ARBA" id="ARBA00008694"/>
    </source>
</evidence>